<keyword evidence="2" id="KW-0472">Membrane</keyword>
<keyword evidence="2" id="KW-1133">Transmembrane helix</keyword>
<sequence length="120" mass="13463">MANHSRLEAKGLHQQLMDPLQRPPPRRQIKKTLAIALTQTPWVKSISGSLIPLPLPLLQTLHLPKVPRQVSLRRHRASQLSSFQVLVLPLLHLLVALALPPATAARAPQQSKPNRRRAQF</sequence>
<feature type="transmembrane region" description="Helical" evidence="2">
    <location>
        <begin position="83"/>
        <end position="102"/>
    </location>
</feature>
<accession>A0A0G2HSH1</accession>
<keyword evidence="2" id="KW-0812">Transmembrane</keyword>
<evidence type="ECO:0000256" key="1">
    <source>
        <dbReference type="SAM" id="MobiDB-lite"/>
    </source>
</evidence>
<dbReference type="VEuPathDB" id="FungiDB:EMCG_04311"/>
<comment type="caution">
    <text evidence="3">The sequence shown here is derived from an EMBL/GenBank/DDBJ whole genome shotgun (WGS) entry which is preliminary data.</text>
</comment>
<feature type="compositionally biased region" description="Basic and acidic residues" evidence="1">
    <location>
        <begin position="1"/>
        <end position="11"/>
    </location>
</feature>
<reference evidence="4" key="1">
    <citation type="journal article" date="2015" name="PLoS Genet.">
        <title>The dynamic genome and transcriptome of the human fungal pathogen Blastomyces and close relative Emmonsia.</title>
        <authorList>
            <person name="Munoz J.F."/>
            <person name="Gauthier G.M."/>
            <person name="Desjardins C.A."/>
            <person name="Gallo J.E."/>
            <person name="Holder J."/>
            <person name="Sullivan T.D."/>
            <person name="Marty A.J."/>
            <person name="Carmen J.C."/>
            <person name="Chen Z."/>
            <person name="Ding L."/>
            <person name="Gujja S."/>
            <person name="Magrini V."/>
            <person name="Misas E."/>
            <person name="Mitreva M."/>
            <person name="Priest M."/>
            <person name="Saif S."/>
            <person name="Whiston E.A."/>
            <person name="Young S."/>
            <person name="Zeng Q."/>
            <person name="Goldman W.E."/>
            <person name="Mardis E.R."/>
            <person name="Taylor J.W."/>
            <person name="McEwen J.G."/>
            <person name="Clay O.K."/>
            <person name="Klein B.S."/>
            <person name="Cuomo C.A."/>
        </authorList>
    </citation>
    <scope>NUCLEOTIDE SEQUENCE [LARGE SCALE GENOMIC DNA]</scope>
    <source>
        <strain evidence="4">UAMH 3008</strain>
    </source>
</reference>
<dbReference type="AlphaFoldDB" id="A0A0G2HSH1"/>
<feature type="region of interest" description="Disordered" evidence="1">
    <location>
        <begin position="1"/>
        <end position="25"/>
    </location>
</feature>
<organism evidence="3 4">
    <name type="scientific">[Emmonsia] crescens</name>
    <dbReference type="NCBI Taxonomy" id="73230"/>
    <lineage>
        <taxon>Eukaryota</taxon>
        <taxon>Fungi</taxon>
        <taxon>Dikarya</taxon>
        <taxon>Ascomycota</taxon>
        <taxon>Pezizomycotina</taxon>
        <taxon>Eurotiomycetes</taxon>
        <taxon>Eurotiomycetidae</taxon>
        <taxon>Onygenales</taxon>
        <taxon>Ajellomycetaceae</taxon>
        <taxon>Emergomyces</taxon>
    </lineage>
</organism>
<gene>
    <name evidence="3" type="ORF">EMCG_04311</name>
</gene>
<evidence type="ECO:0000313" key="4">
    <source>
        <dbReference type="Proteomes" id="UP000034164"/>
    </source>
</evidence>
<dbReference type="Proteomes" id="UP000034164">
    <property type="component" value="Unassembled WGS sequence"/>
</dbReference>
<proteinExistence type="predicted"/>
<dbReference type="EMBL" id="LCZI01001367">
    <property type="protein sequence ID" value="KKZ61067.1"/>
    <property type="molecule type" value="Genomic_DNA"/>
</dbReference>
<name>A0A0G2HSH1_9EURO</name>
<protein>
    <submittedName>
        <fullName evidence="3">Uncharacterized protein</fullName>
    </submittedName>
</protein>
<evidence type="ECO:0000256" key="2">
    <source>
        <dbReference type="SAM" id="Phobius"/>
    </source>
</evidence>
<evidence type="ECO:0000313" key="3">
    <source>
        <dbReference type="EMBL" id="KKZ61067.1"/>
    </source>
</evidence>